<dbReference type="AlphaFoldDB" id="A0A5N6F241"/>
<protein>
    <submittedName>
        <fullName evidence="1">Uncharacterized protein</fullName>
    </submittedName>
</protein>
<organism evidence="1 2">
    <name type="scientific">Aspergillus novoparasiticus</name>
    <dbReference type="NCBI Taxonomy" id="986946"/>
    <lineage>
        <taxon>Eukaryota</taxon>
        <taxon>Fungi</taxon>
        <taxon>Dikarya</taxon>
        <taxon>Ascomycota</taxon>
        <taxon>Pezizomycotina</taxon>
        <taxon>Eurotiomycetes</taxon>
        <taxon>Eurotiomycetidae</taxon>
        <taxon>Eurotiales</taxon>
        <taxon>Aspergillaceae</taxon>
        <taxon>Aspergillus</taxon>
        <taxon>Aspergillus subgen. Circumdati</taxon>
    </lineage>
</organism>
<reference evidence="1 2" key="1">
    <citation type="submission" date="2019-04" db="EMBL/GenBank/DDBJ databases">
        <title>Fungal friends and foes A comparative genomics study of 23 Aspergillus species from section Flavi.</title>
        <authorList>
            <consortium name="DOE Joint Genome Institute"/>
            <person name="Kjaerbolling I."/>
            <person name="Vesth T.C."/>
            <person name="Frisvad J.C."/>
            <person name="Nybo J.L."/>
            <person name="Theobald S."/>
            <person name="Kildgaard S."/>
            <person name="Petersen T.I."/>
            <person name="Kuo A."/>
            <person name="Sato A."/>
            <person name="Lyhne E.K."/>
            <person name="Kogle M.E."/>
            <person name="Wiebenga A."/>
            <person name="Kun R.S."/>
            <person name="Lubbers R.J."/>
            <person name="Makela M.R."/>
            <person name="Barry K."/>
            <person name="Chovatia M."/>
            <person name="Clum A."/>
            <person name="Daum C."/>
            <person name="Haridas S."/>
            <person name="He G."/>
            <person name="LaButti K."/>
            <person name="Lipzen A."/>
            <person name="Mondo S."/>
            <person name="Pangilinan J."/>
            <person name="Riley R."/>
            <person name="Salamov A."/>
            <person name="Simmons B.A."/>
            <person name="Magnuson J.K."/>
            <person name="Henrissat B."/>
            <person name="Mortensen U.H."/>
            <person name="Larsen T.O."/>
            <person name="De vries R.P."/>
            <person name="Grigoriev I.V."/>
            <person name="Machida M."/>
            <person name="Baker S.E."/>
            <person name="Andersen M.R."/>
        </authorList>
    </citation>
    <scope>NUCLEOTIDE SEQUENCE [LARGE SCALE GENOMIC DNA]</scope>
    <source>
        <strain evidence="1 2">CBS 126849</strain>
    </source>
</reference>
<dbReference type="EMBL" id="ML733404">
    <property type="protein sequence ID" value="KAB8223697.1"/>
    <property type="molecule type" value="Genomic_DNA"/>
</dbReference>
<evidence type="ECO:0000313" key="1">
    <source>
        <dbReference type="EMBL" id="KAB8223697.1"/>
    </source>
</evidence>
<name>A0A5N6F241_9EURO</name>
<evidence type="ECO:0000313" key="2">
    <source>
        <dbReference type="Proteomes" id="UP000326799"/>
    </source>
</evidence>
<dbReference type="Proteomes" id="UP000326799">
    <property type="component" value="Unassembled WGS sequence"/>
</dbReference>
<accession>A0A5N6F241</accession>
<sequence length="109" mass="12462">MYGGKIHRLDYNHFQNRDNGTYLTGMDSFEALVPAISYELKICLRLMGLEHAVTFARILDLHYIESDSLSFHENGTGLVLASLEALFRSFWPLYVFEIYGSVRIGRATP</sequence>
<keyword evidence="2" id="KW-1185">Reference proteome</keyword>
<gene>
    <name evidence="1" type="ORF">BDV33DRAFT_200359</name>
</gene>
<proteinExistence type="predicted"/>